<dbReference type="GO" id="GO:0000981">
    <property type="term" value="F:DNA-binding transcription factor activity, RNA polymerase II-specific"/>
    <property type="evidence" value="ECO:0007669"/>
    <property type="project" value="TreeGrafter"/>
</dbReference>
<dbReference type="GO" id="GO:0005634">
    <property type="term" value="C:nucleus"/>
    <property type="evidence" value="ECO:0007669"/>
    <property type="project" value="UniProtKB-SubCell"/>
</dbReference>
<keyword evidence="11" id="KW-1185">Reference proteome</keyword>
<keyword evidence="4" id="KW-0010">Activator</keyword>
<evidence type="ECO:0000259" key="9">
    <source>
        <dbReference type="Pfam" id="PF00808"/>
    </source>
</evidence>
<feature type="compositionally biased region" description="Pro residues" evidence="8">
    <location>
        <begin position="254"/>
        <end position="267"/>
    </location>
</feature>
<name>A0AAN7RHR9_TRANT</name>
<dbReference type="Gene3D" id="1.10.20.10">
    <property type="entry name" value="Histone, subunit A"/>
    <property type="match status" value="1"/>
</dbReference>
<dbReference type="SUPFAM" id="SSF47113">
    <property type="entry name" value="Histone-fold"/>
    <property type="match status" value="1"/>
</dbReference>
<feature type="domain" description="Transcription factor CBF/NF-Y/archaeal histone" evidence="9">
    <location>
        <begin position="118"/>
        <end position="181"/>
    </location>
</feature>
<evidence type="ECO:0000313" key="10">
    <source>
        <dbReference type="EMBL" id="KAK4804452.1"/>
    </source>
</evidence>
<evidence type="ECO:0000256" key="7">
    <source>
        <dbReference type="ARBA" id="ARBA00038129"/>
    </source>
</evidence>
<evidence type="ECO:0000256" key="2">
    <source>
        <dbReference type="ARBA" id="ARBA00023015"/>
    </source>
</evidence>
<keyword evidence="6" id="KW-0539">Nucleus</keyword>
<reference evidence="10 11" key="1">
    <citation type="journal article" date="2023" name="Hortic Res">
        <title>Pangenome of water caltrop reveals structural variations and asymmetric subgenome divergence after allopolyploidization.</title>
        <authorList>
            <person name="Zhang X."/>
            <person name="Chen Y."/>
            <person name="Wang L."/>
            <person name="Yuan Y."/>
            <person name="Fang M."/>
            <person name="Shi L."/>
            <person name="Lu R."/>
            <person name="Comes H.P."/>
            <person name="Ma Y."/>
            <person name="Chen Y."/>
            <person name="Huang G."/>
            <person name="Zhou Y."/>
            <person name="Zheng Z."/>
            <person name="Qiu Y."/>
        </authorList>
    </citation>
    <scope>NUCLEOTIDE SEQUENCE [LARGE SCALE GENOMIC DNA]</scope>
    <source>
        <strain evidence="10">F231</strain>
    </source>
</reference>
<evidence type="ECO:0000256" key="3">
    <source>
        <dbReference type="ARBA" id="ARBA00023125"/>
    </source>
</evidence>
<dbReference type="PANTHER" id="PTHR10252:SF8">
    <property type="entry name" value="NUCLEAR TRANSCRIPTION FACTOR Y SUBUNIT GAMMA"/>
    <property type="match status" value="1"/>
</dbReference>
<dbReference type="InterPro" id="IPR003958">
    <property type="entry name" value="CBFA_NFYB_domain"/>
</dbReference>
<evidence type="ECO:0000313" key="11">
    <source>
        <dbReference type="Proteomes" id="UP001346149"/>
    </source>
</evidence>
<dbReference type="EMBL" id="JAXQNO010000001">
    <property type="protein sequence ID" value="KAK4804452.1"/>
    <property type="molecule type" value="Genomic_DNA"/>
</dbReference>
<dbReference type="PANTHER" id="PTHR10252">
    <property type="entry name" value="HISTONE-LIKE TRANSCRIPTION FACTOR CCAAT-RELATED"/>
    <property type="match status" value="1"/>
</dbReference>
<feature type="region of interest" description="Disordered" evidence="8">
    <location>
        <begin position="246"/>
        <end position="283"/>
    </location>
</feature>
<dbReference type="GO" id="GO:0046982">
    <property type="term" value="F:protein heterodimerization activity"/>
    <property type="evidence" value="ECO:0007669"/>
    <property type="project" value="InterPro"/>
</dbReference>
<dbReference type="InterPro" id="IPR009072">
    <property type="entry name" value="Histone-fold"/>
</dbReference>
<keyword evidence="2" id="KW-0805">Transcription regulation</keyword>
<accession>A0AAN7RHR9</accession>
<keyword evidence="3" id="KW-0238">DNA-binding</keyword>
<sequence>MEASLFKTTPVSPFHPCPPLLSPFLGFAEVDKLIGGALAGNLKMDQSEQSQQQEDQPVMGMIAGNSHPVPYANPYQTDSLQAQPFHHQQQEQQQQQLQMFWAGQMQEIEQTMDFKNHSLPLARIKKIMKADEDVRMISAEAPVVFAKACEMFILELTHRSWTHTEENKRRTLQKNDIAAAISRTDVFDFLVDIIPRDELKEDGLGVTKATIPLMGSPADAPYYYVPTQPPVGPHGMIMGRPLDQAAALYAGQQPRPPMPFMPWPQSQPPQQQQQQQSQQKSDS</sequence>
<dbReference type="FunFam" id="1.10.20.10:FF:000006">
    <property type="entry name" value="Nuclear transcription factor Y subunit gamma"/>
    <property type="match status" value="1"/>
</dbReference>
<evidence type="ECO:0000256" key="8">
    <source>
        <dbReference type="SAM" id="MobiDB-lite"/>
    </source>
</evidence>
<proteinExistence type="inferred from homology"/>
<protein>
    <recommendedName>
        <fullName evidence="9">Transcription factor CBF/NF-Y/archaeal histone domain-containing protein</fullName>
    </recommendedName>
</protein>
<gene>
    <name evidence="10" type="ORF">SAY86_004269</name>
</gene>
<evidence type="ECO:0000256" key="4">
    <source>
        <dbReference type="ARBA" id="ARBA00023159"/>
    </source>
</evidence>
<evidence type="ECO:0000256" key="5">
    <source>
        <dbReference type="ARBA" id="ARBA00023163"/>
    </source>
</evidence>
<keyword evidence="5" id="KW-0804">Transcription</keyword>
<dbReference type="InterPro" id="IPR050568">
    <property type="entry name" value="Transcr_DNA_Rep_Reg"/>
</dbReference>
<dbReference type="AlphaFoldDB" id="A0AAN7RHR9"/>
<evidence type="ECO:0000256" key="1">
    <source>
        <dbReference type="ARBA" id="ARBA00004123"/>
    </source>
</evidence>
<evidence type="ECO:0000256" key="6">
    <source>
        <dbReference type="ARBA" id="ARBA00023242"/>
    </source>
</evidence>
<dbReference type="Pfam" id="PF00808">
    <property type="entry name" value="CBFD_NFYB_HMF"/>
    <property type="match status" value="1"/>
</dbReference>
<comment type="caution">
    <text evidence="10">The sequence shown here is derived from an EMBL/GenBank/DDBJ whole genome shotgun (WGS) entry which is preliminary data.</text>
</comment>
<feature type="compositionally biased region" description="Low complexity" evidence="8">
    <location>
        <begin position="268"/>
        <end position="283"/>
    </location>
</feature>
<dbReference type="Proteomes" id="UP001346149">
    <property type="component" value="Unassembled WGS sequence"/>
</dbReference>
<organism evidence="10 11">
    <name type="scientific">Trapa natans</name>
    <name type="common">Water chestnut</name>
    <dbReference type="NCBI Taxonomy" id="22666"/>
    <lineage>
        <taxon>Eukaryota</taxon>
        <taxon>Viridiplantae</taxon>
        <taxon>Streptophyta</taxon>
        <taxon>Embryophyta</taxon>
        <taxon>Tracheophyta</taxon>
        <taxon>Spermatophyta</taxon>
        <taxon>Magnoliopsida</taxon>
        <taxon>eudicotyledons</taxon>
        <taxon>Gunneridae</taxon>
        <taxon>Pentapetalae</taxon>
        <taxon>rosids</taxon>
        <taxon>malvids</taxon>
        <taxon>Myrtales</taxon>
        <taxon>Lythraceae</taxon>
        <taxon>Trapa</taxon>
    </lineage>
</organism>
<dbReference type="CDD" id="cd22908">
    <property type="entry name" value="HFD_NFYC-like"/>
    <property type="match status" value="1"/>
</dbReference>
<comment type="subcellular location">
    <subcellularLocation>
        <location evidence="1">Nucleus</location>
    </subcellularLocation>
</comment>
<dbReference type="GO" id="GO:0000978">
    <property type="term" value="F:RNA polymerase II cis-regulatory region sequence-specific DNA binding"/>
    <property type="evidence" value="ECO:0007669"/>
    <property type="project" value="TreeGrafter"/>
</dbReference>
<comment type="similarity">
    <text evidence="7">Belongs to the NFYC/HAP5 subunit family.</text>
</comment>